<proteinExistence type="predicted"/>
<evidence type="ECO:0000256" key="1">
    <source>
        <dbReference type="ARBA" id="ARBA00001933"/>
    </source>
</evidence>
<dbReference type="InterPro" id="IPR004839">
    <property type="entry name" value="Aminotransferase_I/II_large"/>
</dbReference>
<dbReference type="OrthoDB" id="9807157at2"/>
<dbReference type="EMBL" id="FOFT01000004">
    <property type="protein sequence ID" value="SER21111.1"/>
    <property type="molecule type" value="Genomic_DNA"/>
</dbReference>
<dbReference type="Gene3D" id="3.90.1150.10">
    <property type="entry name" value="Aspartate Aminotransferase, domain 1"/>
    <property type="match status" value="1"/>
</dbReference>
<dbReference type="NCBIfam" id="NF005697">
    <property type="entry name" value="PRK07505.1"/>
    <property type="match status" value="1"/>
</dbReference>
<dbReference type="InterPro" id="IPR015421">
    <property type="entry name" value="PyrdxlP-dep_Trfase_major"/>
</dbReference>
<dbReference type="Gene3D" id="3.40.640.10">
    <property type="entry name" value="Type I PLP-dependent aspartate aminotransferase-like (Major domain)"/>
    <property type="match status" value="1"/>
</dbReference>
<dbReference type="RefSeq" id="WP_090065533.1">
    <property type="nucleotide sequence ID" value="NZ_FOFT01000004.1"/>
</dbReference>
<gene>
    <name evidence="6" type="ORF">SAMN05216195_104309</name>
</gene>
<name>A0A1H9MC00_9PSEU</name>
<dbReference type="Proteomes" id="UP000199028">
    <property type="component" value="Unassembled WGS sequence"/>
</dbReference>
<dbReference type="EC" id="2.3.1.47" evidence="2"/>
<feature type="domain" description="Aminotransferase class I/classII large" evidence="5">
    <location>
        <begin position="58"/>
        <end position="404"/>
    </location>
</feature>
<keyword evidence="3" id="KW-0808">Transferase</keyword>
<protein>
    <recommendedName>
        <fullName evidence="2">8-amino-7-oxononanoate synthase</fullName>
        <ecNumber evidence="2">2.3.1.47</ecNumber>
    </recommendedName>
</protein>
<organism evidence="6 7">
    <name type="scientific">Lentzea flaviverrucosa</name>
    <dbReference type="NCBI Taxonomy" id="200379"/>
    <lineage>
        <taxon>Bacteria</taxon>
        <taxon>Bacillati</taxon>
        <taxon>Actinomycetota</taxon>
        <taxon>Actinomycetes</taxon>
        <taxon>Pseudonocardiales</taxon>
        <taxon>Pseudonocardiaceae</taxon>
        <taxon>Lentzea</taxon>
    </lineage>
</organism>
<dbReference type="Pfam" id="PF00155">
    <property type="entry name" value="Aminotran_1_2"/>
    <property type="match status" value="1"/>
</dbReference>
<evidence type="ECO:0000313" key="6">
    <source>
        <dbReference type="EMBL" id="SER21111.1"/>
    </source>
</evidence>
<evidence type="ECO:0000256" key="4">
    <source>
        <dbReference type="ARBA" id="ARBA00047715"/>
    </source>
</evidence>
<dbReference type="GO" id="GO:0008710">
    <property type="term" value="F:8-amino-7-oxononanoate synthase activity"/>
    <property type="evidence" value="ECO:0007669"/>
    <property type="project" value="UniProtKB-EC"/>
</dbReference>
<sequence>MTQVQRPANWVESRVGKTSDSLDRAFDEGLTGHVIVGREGKRVQLQDGGDAVEFVSCSYLGLEEHPDLVAAASEALQRFGAHFSSSRNRMRPHYLGELEELLGAVYQGNRPVAFTSVGTVHLGLLPLLGTGVLPSYPVADAGALFLVEKTAHASMQILRGLLEQIGPVRRFDLQDPESLATALNTREGRTPIVLVDGVGSMGGLIDVTGILAALEPHGGHLYIDDAHGISIAGERGAGYAFEVLGDRLPPHVVIAGSLSKAFGGSGGFALVPSEADVLKLRKFANPLVFGHSIMLPMLAANVAAAKLHLTGEVAALQKRLWHNTDQFDELTGGQLVNAGLRSPVRGALYPTEDEAFDVARRLKEAGLLILPAFFPTVARGTGLIRFALSSLHEQAHLESAAEVLGLTAPTGGRENR</sequence>
<dbReference type="InterPro" id="IPR015424">
    <property type="entry name" value="PyrdxlP-dep_Trfase"/>
</dbReference>
<keyword evidence="7" id="KW-1185">Reference proteome</keyword>
<reference evidence="7" key="1">
    <citation type="submission" date="2016-10" db="EMBL/GenBank/DDBJ databases">
        <authorList>
            <person name="Varghese N."/>
            <person name="Submissions S."/>
        </authorList>
    </citation>
    <scope>NUCLEOTIDE SEQUENCE [LARGE SCALE GENOMIC DNA]</scope>
    <source>
        <strain evidence="7">CGMCC 4.578</strain>
    </source>
</reference>
<dbReference type="InterPro" id="IPR015422">
    <property type="entry name" value="PyrdxlP-dep_Trfase_small"/>
</dbReference>
<evidence type="ECO:0000256" key="2">
    <source>
        <dbReference type="ARBA" id="ARBA00013187"/>
    </source>
</evidence>
<dbReference type="InterPro" id="IPR050087">
    <property type="entry name" value="AON_synthase_class-II"/>
</dbReference>
<dbReference type="AlphaFoldDB" id="A0A1H9MC00"/>
<dbReference type="PANTHER" id="PTHR13693">
    <property type="entry name" value="CLASS II AMINOTRANSFERASE/8-AMINO-7-OXONONANOATE SYNTHASE"/>
    <property type="match status" value="1"/>
</dbReference>
<dbReference type="SUPFAM" id="SSF53383">
    <property type="entry name" value="PLP-dependent transferases"/>
    <property type="match status" value="1"/>
</dbReference>
<comment type="catalytic activity">
    <reaction evidence="4">
        <text>6-carboxyhexanoyl-[ACP] + L-alanine + H(+) = (8S)-8-amino-7-oxononanoate + holo-[ACP] + CO2</text>
        <dbReference type="Rhea" id="RHEA:42288"/>
        <dbReference type="Rhea" id="RHEA-COMP:9685"/>
        <dbReference type="Rhea" id="RHEA-COMP:9955"/>
        <dbReference type="ChEBI" id="CHEBI:15378"/>
        <dbReference type="ChEBI" id="CHEBI:16526"/>
        <dbReference type="ChEBI" id="CHEBI:57972"/>
        <dbReference type="ChEBI" id="CHEBI:64479"/>
        <dbReference type="ChEBI" id="CHEBI:78846"/>
        <dbReference type="ChEBI" id="CHEBI:149468"/>
        <dbReference type="EC" id="2.3.1.47"/>
    </reaction>
</comment>
<evidence type="ECO:0000313" key="7">
    <source>
        <dbReference type="Proteomes" id="UP000199028"/>
    </source>
</evidence>
<evidence type="ECO:0000256" key="3">
    <source>
        <dbReference type="ARBA" id="ARBA00022679"/>
    </source>
</evidence>
<comment type="cofactor">
    <cofactor evidence="1">
        <name>pyridoxal 5'-phosphate</name>
        <dbReference type="ChEBI" id="CHEBI:597326"/>
    </cofactor>
</comment>
<dbReference type="GO" id="GO:0030170">
    <property type="term" value="F:pyridoxal phosphate binding"/>
    <property type="evidence" value="ECO:0007669"/>
    <property type="project" value="InterPro"/>
</dbReference>
<accession>A0A1H9MC00</accession>
<evidence type="ECO:0000259" key="5">
    <source>
        <dbReference type="Pfam" id="PF00155"/>
    </source>
</evidence>